<organism evidence="2 3">
    <name type="scientific">Salinisphaera orenii MK-B5</name>
    <dbReference type="NCBI Taxonomy" id="856730"/>
    <lineage>
        <taxon>Bacteria</taxon>
        <taxon>Pseudomonadati</taxon>
        <taxon>Pseudomonadota</taxon>
        <taxon>Gammaproteobacteria</taxon>
        <taxon>Salinisphaerales</taxon>
        <taxon>Salinisphaeraceae</taxon>
        <taxon>Salinisphaera</taxon>
    </lineage>
</organism>
<keyword evidence="3" id="KW-1185">Reference proteome</keyword>
<dbReference type="RefSeq" id="WP_123632060.1">
    <property type="nucleotide sequence ID" value="NZ_AYKH01000041.1"/>
</dbReference>
<evidence type="ECO:0000313" key="2">
    <source>
        <dbReference type="EMBL" id="ROO24763.1"/>
    </source>
</evidence>
<dbReference type="Pfam" id="PF01592">
    <property type="entry name" value="NifU_N"/>
    <property type="match status" value="1"/>
</dbReference>
<accession>A0A423PGU7</accession>
<comment type="caution">
    <text evidence="2">The sequence shown here is derived from an EMBL/GenBank/DDBJ whole genome shotgun (WGS) entry which is preliminary data.</text>
</comment>
<gene>
    <name evidence="2" type="ORF">SAOR_14530</name>
</gene>
<reference evidence="2 3" key="1">
    <citation type="submission" date="2013-10" db="EMBL/GenBank/DDBJ databases">
        <title>Salinisphaera orenii MK-B5 Genome Sequencing.</title>
        <authorList>
            <person name="Lai Q."/>
            <person name="Li C."/>
            <person name="Shao Z."/>
        </authorList>
    </citation>
    <scope>NUCLEOTIDE SEQUENCE [LARGE SCALE GENOMIC DNA]</scope>
    <source>
        <strain evidence="2 3">MK-B5</strain>
    </source>
</reference>
<dbReference type="InterPro" id="IPR002871">
    <property type="entry name" value="NIF_FeS_clus_asmbl_NifU_N"/>
</dbReference>
<dbReference type="Proteomes" id="UP000283993">
    <property type="component" value="Unassembled WGS sequence"/>
</dbReference>
<evidence type="ECO:0000259" key="1">
    <source>
        <dbReference type="Pfam" id="PF01592"/>
    </source>
</evidence>
<evidence type="ECO:0000313" key="3">
    <source>
        <dbReference type="Proteomes" id="UP000283993"/>
    </source>
</evidence>
<feature type="domain" description="NIF system FeS cluster assembly NifU N-terminal" evidence="1">
    <location>
        <begin position="16"/>
        <end position="121"/>
    </location>
</feature>
<dbReference type="GO" id="GO:0016226">
    <property type="term" value="P:iron-sulfur cluster assembly"/>
    <property type="evidence" value="ECO:0007669"/>
    <property type="project" value="InterPro"/>
</dbReference>
<dbReference type="GO" id="GO:0051536">
    <property type="term" value="F:iron-sulfur cluster binding"/>
    <property type="evidence" value="ECO:0007669"/>
    <property type="project" value="InterPro"/>
</dbReference>
<dbReference type="SUPFAM" id="SSF82649">
    <property type="entry name" value="SufE/NifU"/>
    <property type="match status" value="1"/>
</dbReference>
<dbReference type="Gene3D" id="3.90.1010.10">
    <property type="match status" value="1"/>
</dbReference>
<dbReference type="GO" id="GO:0005506">
    <property type="term" value="F:iron ion binding"/>
    <property type="evidence" value="ECO:0007669"/>
    <property type="project" value="InterPro"/>
</dbReference>
<dbReference type="EMBL" id="AYKH01000041">
    <property type="protein sequence ID" value="ROO24763.1"/>
    <property type="molecule type" value="Genomic_DNA"/>
</dbReference>
<protein>
    <recommendedName>
        <fullName evidence="1">NIF system FeS cluster assembly NifU N-terminal domain-containing protein</fullName>
    </recommendedName>
</protein>
<dbReference type="AlphaFoldDB" id="A0A423PGU7"/>
<name>A0A423PGU7_9GAMM</name>
<sequence>MRSTATPAEAPWLGRFLRPRHAACECDIIQWKGSGEADTPAADAHCRLFVDAAEGVIASAAFAAFGPPVVIACADWVCEWLSGRTIDAARSLTVREFEQALVLAPHERYAGLLVLDALTGALRDV</sequence>
<proteinExistence type="predicted"/>